<evidence type="ECO:0000313" key="2">
    <source>
        <dbReference type="Proteomes" id="UP000735302"/>
    </source>
</evidence>
<keyword evidence="2" id="KW-1185">Reference proteome</keyword>
<evidence type="ECO:0000313" key="1">
    <source>
        <dbReference type="EMBL" id="GFN78442.1"/>
    </source>
</evidence>
<organism evidence="1 2">
    <name type="scientific">Plakobranchus ocellatus</name>
    <dbReference type="NCBI Taxonomy" id="259542"/>
    <lineage>
        <taxon>Eukaryota</taxon>
        <taxon>Metazoa</taxon>
        <taxon>Spiralia</taxon>
        <taxon>Lophotrochozoa</taxon>
        <taxon>Mollusca</taxon>
        <taxon>Gastropoda</taxon>
        <taxon>Heterobranchia</taxon>
        <taxon>Euthyneura</taxon>
        <taxon>Panpulmonata</taxon>
        <taxon>Sacoglossa</taxon>
        <taxon>Placobranchoidea</taxon>
        <taxon>Plakobranchidae</taxon>
        <taxon>Plakobranchus</taxon>
    </lineage>
</organism>
<proteinExistence type="predicted"/>
<reference evidence="1 2" key="1">
    <citation type="journal article" date="2021" name="Elife">
        <title>Chloroplast acquisition without the gene transfer in kleptoplastic sea slugs, Plakobranchus ocellatus.</title>
        <authorList>
            <person name="Maeda T."/>
            <person name="Takahashi S."/>
            <person name="Yoshida T."/>
            <person name="Shimamura S."/>
            <person name="Takaki Y."/>
            <person name="Nagai Y."/>
            <person name="Toyoda A."/>
            <person name="Suzuki Y."/>
            <person name="Arimoto A."/>
            <person name="Ishii H."/>
            <person name="Satoh N."/>
            <person name="Nishiyama T."/>
            <person name="Hasebe M."/>
            <person name="Maruyama T."/>
            <person name="Minagawa J."/>
            <person name="Obokata J."/>
            <person name="Shigenobu S."/>
        </authorList>
    </citation>
    <scope>NUCLEOTIDE SEQUENCE [LARGE SCALE GENOMIC DNA]</scope>
</reference>
<accession>A0AAV3Y8E9</accession>
<dbReference type="Proteomes" id="UP000735302">
    <property type="component" value="Unassembled WGS sequence"/>
</dbReference>
<gene>
    <name evidence="1" type="ORF">PoB_000494800</name>
</gene>
<dbReference type="EMBL" id="BLXT01000588">
    <property type="protein sequence ID" value="GFN78442.1"/>
    <property type="molecule type" value="Genomic_DNA"/>
</dbReference>
<comment type="caution">
    <text evidence="1">The sequence shown here is derived from an EMBL/GenBank/DDBJ whole genome shotgun (WGS) entry which is preliminary data.</text>
</comment>
<name>A0AAV3Y8E9_9GAST</name>
<protein>
    <submittedName>
        <fullName evidence="1">Uncharacterized protein</fullName>
    </submittedName>
</protein>
<dbReference type="AlphaFoldDB" id="A0AAV3Y8E9"/>
<sequence length="126" mass="14344">MFQSQFSGLLHPFPPATPGWENKLTEWENNCDKVGGGDTLCVRVKDRKGTSIADVVNLHLRSSRSVFVETLETSGTPAEPVIHSESCPLRWQEFSHPETWPQSTRRPMAVHDWTMEAAWRCPILRN</sequence>